<evidence type="ECO:0000313" key="15">
    <source>
        <dbReference type="Proteomes" id="UP000559987"/>
    </source>
</evidence>
<accession>A0A839UTD4</accession>
<evidence type="ECO:0000256" key="9">
    <source>
        <dbReference type="ARBA" id="ARBA00040743"/>
    </source>
</evidence>
<dbReference type="Gene3D" id="3.10.50.40">
    <property type="match status" value="1"/>
</dbReference>
<keyword evidence="3" id="KW-0997">Cell inner membrane</keyword>
<keyword evidence="7" id="KW-0143">Chaperone</keyword>
<evidence type="ECO:0000256" key="1">
    <source>
        <dbReference type="ARBA" id="ARBA00004382"/>
    </source>
</evidence>
<dbReference type="GO" id="GO:0005886">
    <property type="term" value="C:plasma membrane"/>
    <property type="evidence" value="ECO:0007669"/>
    <property type="project" value="UniProtKB-SubCell"/>
</dbReference>
<evidence type="ECO:0000259" key="13">
    <source>
        <dbReference type="PROSITE" id="PS50198"/>
    </source>
</evidence>
<dbReference type="SUPFAM" id="SSF54534">
    <property type="entry name" value="FKBP-like"/>
    <property type="match status" value="1"/>
</dbReference>
<dbReference type="InterPro" id="IPR000297">
    <property type="entry name" value="PPIase_PpiC"/>
</dbReference>
<dbReference type="PANTHER" id="PTHR47529:SF1">
    <property type="entry name" value="PERIPLASMIC CHAPERONE PPID"/>
    <property type="match status" value="1"/>
</dbReference>
<name>A0A839UTD4_9GAMM</name>
<dbReference type="GO" id="GO:0003755">
    <property type="term" value="F:peptidyl-prolyl cis-trans isomerase activity"/>
    <property type="evidence" value="ECO:0007669"/>
    <property type="project" value="UniProtKB-KW"/>
</dbReference>
<feature type="domain" description="PpiC" evidence="13">
    <location>
        <begin position="266"/>
        <end position="362"/>
    </location>
</feature>
<keyword evidence="11 14" id="KW-0413">Isomerase</keyword>
<evidence type="ECO:0000256" key="4">
    <source>
        <dbReference type="ARBA" id="ARBA00022692"/>
    </source>
</evidence>
<organism evidence="14 15">
    <name type="scientific">Simiduia aestuariiviva</name>
    <dbReference type="NCBI Taxonomy" id="1510459"/>
    <lineage>
        <taxon>Bacteria</taxon>
        <taxon>Pseudomonadati</taxon>
        <taxon>Pseudomonadota</taxon>
        <taxon>Gammaproteobacteria</taxon>
        <taxon>Cellvibrionales</taxon>
        <taxon>Cellvibrionaceae</taxon>
        <taxon>Simiduia</taxon>
    </lineage>
</organism>
<protein>
    <recommendedName>
        <fullName evidence="9">Periplasmic chaperone PpiD</fullName>
    </recommendedName>
    <alternativeName>
        <fullName evidence="10">Periplasmic folding chaperone</fullName>
    </alternativeName>
</protein>
<comment type="subcellular location">
    <subcellularLocation>
        <location evidence="1">Cell inner membrane</location>
        <topology evidence="1">Single-pass type II membrane protein</topology>
        <orientation evidence="1">Periplasmic side</orientation>
    </subcellularLocation>
</comment>
<dbReference type="RefSeq" id="WP_183910084.1">
    <property type="nucleotide sequence ID" value="NZ_JACHXZ010000002.1"/>
</dbReference>
<dbReference type="SUPFAM" id="SSF109998">
    <property type="entry name" value="Triger factor/SurA peptide-binding domain-like"/>
    <property type="match status" value="1"/>
</dbReference>
<keyword evidence="5 12" id="KW-1133">Transmembrane helix</keyword>
<dbReference type="EMBL" id="JACHXZ010000002">
    <property type="protein sequence ID" value="MBB3168615.1"/>
    <property type="molecule type" value="Genomic_DNA"/>
</dbReference>
<evidence type="ECO:0000256" key="6">
    <source>
        <dbReference type="ARBA" id="ARBA00023136"/>
    </source>
</evidence>
<evidence type="ECO:0000256" key="8">
    <source>
        <dbReference type="ARBA" id="ARBA00038408"/>
    </source>
</evidence>
<evidence type="ECO:0000256" key="2">
    <source>
        <dbReference type="ARBA" id="ARBA00022475"/>
    </source>
</evidence>
<keyword evidence="6 12" id="KW-0472">Membrane</keyword>
<dbReference type="Gene3D" id="1.10.4030.10">
    <property type="entry name" value="Porin chaperone SurA, peptide-binding domain"/>
    <property type="match status" value="1"/>
</dbReference>
<dbReference type="AlphaFoldDB" id="A0A839UTD4"/>
<evidence type="ECO:0000256" key="11">
    <source>
        <dbReference type="PROSITE-ProRule" id="PRU00278"/>
    </source>
</evidence>
<dbReference type="Pfam" id="PF00639">
    <property type="entry name" value="Rotamase"/>
    <property type="match status" value="1"/>
</dbReference>
<evidence type="ECO:0000256" key="5">
    <source>
        <dbReference type="ARBA" id="ARBA00022989"/>
    </source>
</evidence>
<gene>
    <name evidence="14" type="ORF">FHS30_001799</name>
</gene>
<dbReference type="PANTHER" id="PTHR47529">
    <property type="entry name" value="PEPTIDYL-PROLYL CIS-TRANS ISOMERASE D"/>
    <property type="match status" value="1"/>
</dbReference>
<keyword evidence="2" id="KW-1003">Cell membrane</keyword>
<reference evidence="14 15" key="1">
    <citation type="submission" date="2020-08" db="EMBL/GenBank/DDBJ databases">
        <title>Genomic Encyclopedia of Type Strains, Phase III (KMG-III): the genomes of soil and plant-associated and newly described type strains.</title>
        <authorList>
            <person name="Whitman W."/>
        </authorList>
    </citation>
    <scope>NUCLEOTIDE SEQUENCE [LARGE SCALE GENOMIC DNA]</scope>
    <source>
        <strain evidence="14 15">CECT 8571</strain>
    </source>
</reference>
<evidence type="ECO:0000313" key="14">
    <source>
        <dbReference type="EMBL" id="MBB3168615.1"/>
    </source>
</evidence>
<dbReference type="Pfam" id="PF13624">
    <property type="entry name" value="SurA_N_3"/>
    <property type="match status" value="1"/>
</dbReference>
<dbReference type="PROSITE" id="PS50198">
    <property type="entry name" value="PPIC_PPIASE_2"/>
    <property type="match status" value="1"/>
</dbReference>
<keyword evidence="11" id="KW-0697">Rotamase</keyword>
<evidence type="ECO:0000256" key="10">
    <source>
        <dbReference type="ARBA" id="ARBA00042775"/>
    </source>
</evidence>
<keyword evidence="4 12" id="KW-0812">Transmembrane</keyword>
<dbReference type="InterPro" id="IPR046357">
    <property type="entry name" value="PPIase_dom_sf"/>
</dbReference>
<dbReference type="InterPro" id="IPR027304">
    <property type="entry name" value="Trigger_fact/SurA_dom_sf"/>
</dbReference>
<feature type="transmembrane region" description="Helical" evidence="12">
    <location>
        <begin position="12"/>
        <end position="30"/>
    </location>
</feature>
<sequence length="625" mass="68268">MLQSFRDNLKGTVAMFLVLLISVPFIFFGVDSLFTGDAQSGKAAEVNDDIVTENQLRRAISLQRDQLTQRFGDQLPVDFLSDERLRGPALDNLINRQLRVQGAKAGRMTISDKALDELIVSAPGFQVDGKFDAQRFTYMVQSMGYTLAGYREMIRQEIIAAQYTQAVAVTGFVTEEQLAQYVRLTEQTRDFYWVTLPMAPVLSTVNVSDAEVEAFYQENQQNFQVPERVAAKVLELNVADIAADIEITDEQVAAQYAENMKSYETEPVRQAAHILVEAEDDAAAQAKLAEVQAALQGGESFTDVAARLSDDLGTRDAGGDLGFTSGDTFPEEFETALAALEVGQYSEPVKTDAGWHIIQLVALDQAELPTLAEEAPMIRVALAESQAQQRFVEALERLKEEAYNTDDIDAVAQTLGLQAQAIPAFSRSGGAGLAADPRVVEAAFAADVLKDGHISPVLELNESSVAVVKVTQHFPAEVKPLADVADLITAQLSEQKAKAVLAEQGEAMLSEMRAGADVEAAATAKGFDWQISRDVKRNDDRYDPQLLSSVFDLMLRDEQPNFGQAYTEDGDLIVLKLVGVKDGDLAALTEEARNALVSRLRYEIVSAEMAAFEADLKAGAEIKIY</sequence>
<keyword evidence="15" id="KW-1185">Reference proteome</keyword>
<evidence type="ECO:0000256" key="7">
    <source>
        <dbReference type="ARBA" id="ARBA00023186"/>
    </source>
</evidence>
<evidence type="ECO:0000256" key="3">
    <source>
        <dbReference type="ARBA" id="ARBA00022519"/>
    </source>
</evidence>
<proteinExistence type="inferred from homology"/>
<dbReference type="InterPro" id="IPR052029">
    <property type="entry name" value="PpiD_chaperone"/>
</dbReference>
<dbReference type="Proteomes" id="UP000559987">
    <property type="component" value="Unassembled WGS sequence"/>
</dbReference>
<comment type="similarity">
    <text evidence="8">Belongs to the PpiD chaperone family.</text>
</comment>
<comment type="caution">
    <text evidence="14">The sequence shown here is derived from an EMBL/GenBank/DDBJ whole genome shotgun (WGS) entry which is preliminary data.</text>
</comment>
<evidence type="ECO:0000256" key="12">
    <source>
        <dbReference type="SAM" id="Phobius"/>
    </source>
</evidence>